<dbReference type="Gene3D" id="3.30.70.100">
    <property type="match status" value="1"/>
</dbReference>
<dbReference type="SUPFAM" id="SSF55008">
    <property type="entry name" value="HMA, heavy metal-associated domain"/>
    <property type="match status" value="1"/>
</dbReference>
<dbReference type="eggNOG" id="COG2608">
    <property type="taxonomic scope" value="Bacteria"/>
</dbReference>
<keyword evidence="3" id="KW-1185">Reference proteome</keyword>
<feature type="domain" description="HMA" evidence="1">
    <location>
        <begin position="2"/>
        <end position="66"/>
    </location>
</feature>
<dbReference type="CDD" id="cd00371">
    <property type="entry name" value="HMA"/>
    <property type="match status" value="1"/>
</dbReference>
<organism evidence="2 3">
    <name type="scientific">Corynebacterium timonense</name>
    <dbReference type="NCBI Taxonomy" id="441500"/>
    <lineage>
        <taxon>Bacteria</taxon>
        <taxon>Bacillati</taxon>
        <taxon>Actinomycetota</taxon>
        <taxon>Actinomycetes</taxon>
        <taxon>Mycobacteriales</taxon>
        <taxon>Corynebacteriaceae</taxon>
        <taxon>Corynebacterium</taxon>
    </lineage>
</organism>
<evidence type="ECO:0000313" key="3">
    <source>
        <dbReference type="Proteomes" id="UP000182237"/>
    </source>
</evidence>
<dbReference type="Proteomes" id="UP000182237">
    <property type="component" value="Chromosome I"/>
</dbReference>
<gene>
    <name evidence="2" type="ORF">SAMN04488539_2334</name>
</gene>
<dbReference type="STRING" id="1203190.GCA_000312345_00613"/>
<dbReference type="GO" id="GO:0046872">
    <property type="term" value="F:metal ion binding"/>
    <property type="evidence" value="ECO:0007669"/>
    <property type="project" value="InterPro"/>
</dbReference>
<protein>
    <submittedName>
        <fullName evidence="2">Copper chaperone CopZ</fullName>
    </submittedName>
</protein>
<dbReference type="EMBL" id="LT629765">
    <property type="protein sequence ID" value="SDS76118.1"/>
    <property type="molecule type" value="Genomic_DNA"/>
</dbReference>
<dbReference type="PROSITE" id="PS50846">
    <property type="entry name" value="HMA_2"/>
    <property type="match status" value="1"/>
</dbReference>
<dbReference type="RefSeq" id="WP_019193470.1">
    <property type="nucleotide sequence ID" value="NZ_LT629765.1"/>
</dbReference>
<dbReference type="OrthoDB" id="9813965at2"/>
<dbReference type="InterPro" id="IPR036163">
    <property type="entry name" value="HMA_dom_sf"/>
</dbReference>
<sequence>MAVRQFTVEGMSCEHCEASIKEEVSEIPGVTGVSADHTTGVVKVEGEGFSAEEVAKAVHEAGYSLS</sequence>
<dbReference type="AlphaFoldDB" id="A0A1H1UU51"/>
<proteinExistence type="predicted"/>
<dbReference type="Pfam" id="PF00403">
    <property type="entry name" value="HMA"/>
    <property type="match status" value="1"/>
</dbReference>
<accession>A0A1H1UU51</accession>
<evidence type="ECO:0000313" key="2">
    <source>
        <dbReference type="EMBL" id="SDS76118.1"/>
    </source>
</evidence>
<reference evidence="2 3" key="1">
    <citation type="submission" date="2016-10" db="EMBL/GenBank/DDBJ databases">
        <authorList>
            <person name="de Groot N.N."/>
        </authorList>
    </citation>
    <scope>NUCLEOTIDE SEQUENCE [LARGE SCALE GENOMIC DNA]</scope>
    <source>
        <strain evidence="2 3">DSM 45434</strain>
    </source>
</reference>
<name>A0A1H1UU51_9CORY</name>
<evidence type="ECO:0000259" key="1">
    <source>
        <dbReference type="PROSITE" id="PS50846"/>
    </source>
</evidence>
<dbReference type="InterPro" id="IPR006121">
    <property type="entry name" value="HMA_dom"/>
</dbReference>